<dbReference type="RefSeq" id="WP_204196789.1">
    <property type="nucleotide sequence ID" value="NZ_JAFEMC010000002.1"/>
</dbReference>
<comment type="caution">
    <text evidence="4">The sequence shown here is derived from an EMBL/GenBank/DDBJ whole genome shotgun (WGS) entry which is preliminary data.</text>
</comment>
<dbReference type="InterPro" id="IPR007049">
    <property type="entry name" value="Carb-sel_porin_OprB"/>
</dbReference>
<keyword evidence="5" id="KW-1185">Reference proteome</keyword>
<evidence type="ECO:0000256" key="2">
    <source>
        <dbReference type="RuleBase" id="RU363072"/>
    </source>
</evidence>
<feature type="region of interest" description="Disordered" evidence="3">
    <location>
        <begin position="29"/>
        <end position="70"/>
    </location>
</feature>
<evidence type="ECO:0000256" key="1">
    <source>
        <dbReference type="ARBA" id="ARBA00008769"/>
    </source>
</evidence>
<dbReference type="PANTHER" id="PTHR37944">
    <property type="entry name" value="PORIN B"/>
    <property type="match status" value="1"/>
</dbReference>
<comment type="similarity">
    <text evidence="1 2">Belongs to the OprB family.</text>
</comment>
<evidence type="ECO:0000256" key="3">
    <source>
        <dbReference type="SAM" id="MobiDB-lite"/>
    </source>
</evidence>
<dbReference type="PANTHER" id="PTHR37944:SF1">
    <property type="entry name" value="PORIN B"/>
    <property type="match status" value="1"/>
</dbReference>
<dbReference type="EMBL" id="JAFEMC010000002">
    <property type="protein sequence ID" value="MBM6576003.1"/>
    <property type="molecule type" value="Genomic_DNA"/>
</dbReference>
<dbReference type="Gene3D" id="2.40.160.180">
    <property type="entry name" value="Carbohydrate-selective porin OprB"/>
    <property type="match status" value="1"/>
</dbReference>
<evidence type="ECO:0000313" key="4">
    <source>
        <dbReference type="EMBL" id="MBM6576003.1"/>
    </source>
</evidence>
<protein>
    <submittedName>
        <fullName evidence="4">Carbohydrate porin</fullName>
    </submittedName>
</protein>
<feature type="signal peptide" evidence="2">
    <location>
        <begin position="1"/>
        <end position="26"/>
    </location>
</feature>
<reference evidence="4 5" key="1">
    <citation type="submission" date="2020-12" db="EMBL/GenBank/DDBJ databases">
        <title>Sphingomonas sp.</title>
        <authorList>
            <person name="Kim M.K."/>
        </authorList>
    </citation>
    <scope>NUCLEOTIDE SEQUENCE [LARGE SCALE GENOMIC DNA]</scope>
    <source>
        <strain evidence="4 5">BT552</strain>
    </source>
</reference>
<dbReference type="InterPro" id="IPR052932">
    <property type="entry name" value="OprB_Porin"/>
</dbReference>
<evidence type="ECO:0000313" key="5">
    <source>
        <dbReference type="Proteomes" id="UP000763641"/>
    </source>
</evidence>
<dbReference type="InterPro" id="IPR038673">
    <property type="entry name" value="OprB_sf"/>
</dbReference>
<sequence length="460" mass="49999">MAAHSPFRAIGLTIAAMLVAAVPVAAQRTQNGRAAPVAQRGSRSDPSPSPQTADTQNRPPPGLLGDIGGVRPYLRDRGVELTLRYASESAYNPTGGERHLYRETGQFDLGATIDMEQLAQIAGGTFQATVTYRRGHDLGADAGLGVLQQVQEVYGRGQTWRLTQFWYEQAFGAARLKVGRSSPGEDFEGFSCHFQNLSFCGSQPGNLVGDYWYNWPVSQWSARLRIDRADGFVQAGIYEVNPRNLERNFFSWRFRGATGVLVPVELGWSGTSGRTGHVWSYRAGGWYSSADGDDVLLDIDRRPLIVTDAAPMRRSGRYGGWFSVQQQLTGRAEGGKSVSGLSAFLNVTQADRRTSVTDNQVALGLFYKGLVPWRPGDVLGLGLARTNVNARAIRGGTAGVAPNGLDPGPRDAEYAAELYYSLHPTPWLELRPNIQGIHHPGGRRNARDVAVLGLKAAVTL</sequence>
<organism evidence="4 5">
    <name type="scientific">Sphingomonas longa</name>
    <dbReference type="NCBI Taxonomy" id="2778730"/>
    <lineage>
        <taxon>Bacteria</taxon>
        <taxon>Pseudomonadati</taxon>
        <taxon>Pseudomonadota</taxon>
        <taxon>Alphaproteobacteria</taxon>
        <taxon>Sphingomonadales</taxon>
        <taxon>Sphingomonadaceae</taxon>
        <taxon>Sphingomonas</taxon>
    </lineage>
</organism>
<dbReference type="Pfam" id="PF04966">
    <property type="entry name" value="OprB"/>
    <property type="match status" value="1"/>
</dbReference>
<proteinExistence type="inferred from homology"/>
<keyword evidence="2" id="KW-0732">Signal</keyword>
<gene>
    <name evidence="4" type="ORF">ILT43_06430</name>
</gene>
<feature type="chain" id="PRO_5044958482" evidence="2">
    <location>
        <begin position="27"/>
        <end position="460"/>
    </location>
</feature>
<dbReference type="Proteomes" id="UP000763641">
    <property type="component" value="Unassembled WGS sequence"/>
</dbReference>
<accession>A0ABS2D631</accession>
<feature type="compositionally biased region" description="Polar residues" evidence="3">
    <location>
        <begin position="44"/>
        <end position="57"/>
    </location>
</feature>
<name>A0ABS2D631_9SPHN</name>